<proteinExistence type="inferred from homology"/>
<evidence type="ECO:0000313" key="14">
    <source>
        <dbReference type="EMBL" id="MDM5147216.1"/>
    </source>
</evidence>
<evidence type="ECO:0000256" key="11">
    <source>
        <dbReference type="ARBA" id="ARBA00023160"/>
    </source>
</evidence>
<keyword evidence="7" id="KW-0560">Oxidoreductase</keyword>
<dbReference type="PANTHER" id="PTHR11351:SF31">
    <property type="entry name" value="DESATURASE 1, ISOFORM A-RELATED"/>
    <property type="match status" value="1"/>
</dbReference>
<keyword evidence="8" id="KW-0408">Iron</keyword>
<dbReference type="InterPro" id="IPR015876">
    <property type="entry name" value="Acyl-CoA_DS"/>
</dbReference>
<evidence type="ECO:0000256" key="8">
    <source>
        <dbReference type="ARBA" id="ARBA00023004"/>
    </source>
</evidence>
<comment type="similarity">
    <text evidence="2">Belongs to the fatty acid desaturase type 2 family.</text>
</comment>
<evidence type="ECO:0000256" key="2">
    <source>
        <dbReference type="ARBA" id="ARBA00008749"/>
    </source>
</evidence>
<feature type="transmembrane region" description="Helical" evidence="12">
    <location>
        <begin position="172"/>
        <end position="193"/>
    </location>
</feature>
<feature type="transmembrane region" description="Helical" evidence="12">
    <location>
        <begin position="58"/>
        <end position="80"/>
    </location>
</feature>
<keyword evidence="4 12" id="KW-0812">Transmembrane</keyword>
<reference evidence="14" key="2">
    <citation type="journal article" date="2023" name="Microbiome">
        <title>Synthase-selected sorting approach identifies a beta-lactone synthase in a nudibranch symbiotic bacterium.</title>
        <authorList>
            <person name="Dzunkova M."/>
            <person name="La Clair J.J."/>
            <person name="Tyml T."/>
            <person name="Doud D."/>
            <person name="Schulz F."/>
            <person name="Piquer-Esteban S."/>
            <person name="Porcel Sanchis D."/>
            <person name="Osborn A."/>
            <person name="Robinson D."/>
            <person name="Louie K.B."/>
            <person name="Bowen B.P."/>
            <person name="Bowers R.M."/>
            <person name="Lee J."/>
            <person name="Arnau V."/>
            <person name="Diaz-Villanueva W."/>
            <person name="Stepanauskas R."/>
            <person name="Gosliner T."/>
            <person name="Date S.V."/>
            <person name="Northen T.R."/>
            <person name="Cheng J.F."/>
            <person name="Burkart M.D."/>
            <person name="Woyke T."/>
        </authorList>
    </citation>
    <scope>NUCLEOTIDE SEQUENCE</scope>
    <source>
        <strain evidence="14">Df01</strain>
    </source>
</reference>
<keyword evidence="11" id="KW-0275">Fatty acid biosynthesis</keyword>
<keyword evidence="10 12" id="KW-0472">Membrane</keyword>
<reference evidence="14" key="1">
    <citation type="submission" date="2022-08" db="EMBL/GenBank/DDBJ databases">
        <authorList>
            <person name="Dzunkova M."/>
            <person name="La Clair J."/>
            <person name="Tyml T."/>
            <person name="Doud D."/>
            <person name="Schulz F."/>
            <person name="Piquer S."/>
            <person name="Porcel Sanchis D."/>
            <person name="Osborn A."/>
            <person name="Robinson D."/>
            <person name="Louie K.B."/>
            <person name="Bowen B.P."/>
            <person name="Bowers R."/>
            <person name="Lee J."/>
            <person name="Arnau Llombart V."/>
            <person name="Diaz Villanueva W."/>
            <person name="Gosliner T."/>
            <person name="Northen T."/>
            <person name="Cheng J.-F."/>
            <person name="Burkart M.D."/>
            <person name="Woyke T."/>
        </authorList>
    </citation>
    <scope>NUCLEOTIDE SEQUENCE</scope>
    <source>
        <strain evidence="14">Df01</strain>
    </source>
</reference>
<evidence type="ECO:0000256" key="10">
    <source>
        <dbReference type="ARBA" id="ARBA00023136"/>
    </source>
</evidence>
<sequence length="308" mass="35815">MKSALTNLGSSMLAWVDADSAVRRMDKQQSGFSWVRCLPFIVIHLGCFGVIYTGVSATAFWVALGLYFFRVFALTAFYHRYFAHRAFKANRFWQFVFAISGMMAMQRGPLWWAAHHRRHHLHADTEEDAHSPLKSILWSHFGWFTCARHFATHYEVIRDFSRYPELVFINRFDWIVPACFMGMLYGIGEWLAVSNPLLQTNGLQMLVWSGAISTVAVYHATFCVNSVCHLIGKRPYTSDDHSRNNWLVALLTFGEGWHNNHHRYPGSARQGFVWWQIDMTYQILRVLQFLRVVKNLKSVPKEVLHEGY</sequence>
<evidence type="ECO:0000256" key="9">
    <source>
        <dbReference type="ARBA" id="ARBA00023098"/>
    </source>
</evidence>
<evidence type="ECO:0000259" key="13">
    <source>
        <dbReference type="Pfam" id="PF00487"/>
    </source>
</evidence>
<dbReference type="Pfam" id="PF00487">
    <property type="entry name" value="FA_desaturase"/>
    <property type="match status" value="1"/>
</dbReference>
<keyword evidence="5" id="KW-0276">Fatty acid metabolism</keyword>
<comment type="subcellular location">
    <subcellularLocation>
        <location evidence="1">Membrane</location>
        <topology evidence="1">Multi-pass membrane protein</topology>
    </subcellularLocation>
</comment>
<dbReference type="PANTHER" id="PTHR11351">
    <property type="entry name" value="ACYL-COA DESATURASE"/>
    <property type="match status" value="1"/>
</dbReference>
<dbReference type="InterPro" id="IPR005804">
    <property type="entry name" value="FA_desaturase_dom"/>
</dbReference>
<evidence type="ECO:0000256" key="3">
    <source>
        <dbReference type="ARBA" id="ARBA00022516"/>
    </source>
</evidence>
<feature type="domain" description="Fatty acid desaturase" evidence="13">
    <location>
        <begin position="59"/>
        <end position="285"/>
    </location>
</feature>
<protein>
    <submittedName>
        <fullName evidence="14">Acyl-CoA desaturase</fullName>
    </submittedName>
</protein>
<keyword evidence="9" id="KW-0443">Lipid metabolism</keyword>
<organism evidence="14 15">
    <name type="scientific">Candidatus Doriopsillibacter californiensis</name>
    <dbReference type="NCBI Taxonomy" id="2970740"/>
    <lineage>
        <taxon>Bacteria</taxon>
        <taxon>Pseudomonadati</taxon>
        <taxon>Pseudomonadota</taxon>
        <taxon>Gammaproteobacteria</taxon>
        <taxon>Candidatus Tethybacterales</taxon>
        <taxon>Candidatus Persebacteraceae</taxon>
        <taxon>Candidatus Doriopsillibacter</taxon>
    </lineage>
</organism>
<accession>A0ABT7QKH5</accession>
<dbReference type="Proteomes" id="UP001168167">
    <property type="component" value="Unassembled WGS sequence"/>
</dbReference>
<gene>
    <name evidence="14" type="ORF">NQX30_02335</name>
</gene>
<keyword evidence="15" id="KW-1185">Reference proteome</keyword>
<name>A0ABT7QKH5_9GAMM</name>
<dbReference type="EMBL" id="JANQAO010000001">
    <property type="protein sequence ID" value="MDM5147216.1"/>
    <property type="molecule type" value="Genomic_DNA"/>
</dbReference>
<comment type="caution">
    <text evidence="14">The sequence shown here is derived from an EMBL/GenBank/DDBJ whole genome shotgun (WGS) entry which is preliminary data.</text>
</comment>
<evidence type="ECO:0000256" key="7">
    <source>
        <dbReference type="ARBA" id="ARBA00023002"/>
    </source>
</evidence>
<keyword evidence="3" id="KW-0444">Lipid biosynthesis</keyword>
<feature type="transmembrane region" description="Helical" evidence="12">
    <location>
        <begin position="33"/>
        <end position="52"/>
    </location>
</feature>
<evidence type="ECO:0000256" key="4">
    <source>
        <dbReference type="ARBA" id="ARBA00022692"/>
    </source>
</evidence>
<evidence type="ECO:0000256" key="6">
    <source>
        <dbReference type="ARBA" id="ARBA00022989"/>
    </source>
</evidence>
<feature type="transmembrane region" description="Helical" evidence="12">
    <location>
        <begin position="205"/>
        <end position="228"/>
    </location>
</feature>
<evidence type="ECO:0000256" key="5">
    <source>
        <dbReference type="ARBA" id="ARBA00022832"/>
    </source>
</evidence>
<evidence type="ECO:0000256" key="1">
    <source>
        <dbReference type="ARBA" id="ARBA00004141"/>
    </source>
</evidence>
<evidence type="ECO:0000313" key="15">
    <source>
        <dbReference type="Proteomes" id="UP001168167"/>
    </source>
</evidence>
<dbReference type="CDD" id="cd03505">
    <property type="entry name" value="Delta9-FADS-like"/>
    <property type="match status" value="1"/>
</dbReference>
<dbReference type="PRINTS" id="PR00075">
    <property type="entry name" value="FACDDSATRASE"/>
</dbReference>
<evidence type="ECO:0000256" key="12">
    <source>
        <dbReference type="SAM" id="Phobius"/>
    </source>
</evidence>
<keyword evidence="6 12" id="KW-1133">Transmembrane helix</keyword>